<feature type="compositionally biased region" description="Acidic residues" evidence="1">
    <location>
        <begin position="27"/>
        <end position="52"/>
    </location>
</feature>
<dbReference type="SUPFAM" id="SSF53850">
    <property type="entry name" value="Periplasmic binding protein-like II"/>
    <property type="match status" value="1"/>
</dbReference>
<dbReference type="EMBL" id="JAGGKN010000007">
    <property type="protein sequence ID" value="MBP1952940.1"/>
    <property type="molecule type" value="Genomic_DNA"/>
</dbReference>
<evidence type="ECO:0000313" key="4">
    <source>
        <dbReference type="Proteomes" id="UP001519348"/>
    </source>
</evidence>
<comment type="caution">
    <text evidence="3">The sequence shown here is derived from an EMBL/GenBank/DDBJ whole genome shotgun (WGS) entry which is preliminary data.</text>
</comment>
<dbReference type="PANTHER" id="PTHR43649:SF12">
    <property type="entry name" value="DIACETYLCHITOBIOSE BINDING PROTEIN DASA"/>
    <property type="match status" value="1"/>
</dbReference>
<dbReference type="CDD" id="cd14748">
    <property type="entry name" value="PBP2_UgpB"/>
    <property type="match status" value="1"/>
</dbReference>
<keyword evidence="4" id="KW-1185">Reference proteome</keyword>
<evidence type="ECO:0000256" key="2">
    <source>
        <dbReference type="SAM" id="SignalP"/>
    </source>
</evidence>
<protein>
    <submittedName>
        <fullName evidence="3">Multiple sugar transport system substrate-binding protein</fullName>
    </submittedName>
</protein>
<dbReference type="PROSITE" id="PS51257">
    <property type="entry name" value="PROKAR_LIPOPROTEIN"/>
    <property type="match status" value="1"/>
</dbReference>
<proteinExistence type="predicted"/>
<keyword evidence="2" id="KW-0732">Signal</keyword>
<dbReference type="InterPro" id="IPR006059">
    <property type="entry name" value="SBP"/>
</dbReference>
<reference evidence="3 4" key="1">
    <citation type="submission" date="2021-03" db="EMBL/GenBank/DDBJ databases">
        <title>Genomic Encyclopedia of Type Strains, Phase IV (KMG-IV): sequencing the most valuable type-strain genomes for metagenomic binning, comparative biology and taxonomic classification.</title>
        <authorList>
            <person name="Goeker M."/>
        </authorList>
    </citation>
    <scope>NUCLEOTIDE SEQUENCE [LARGE SCALE GENOMIC DNA]</scope>
    <source>
        <strain evidence="3 4">DSM 22420</strain>
    </source>
</reference>
<keyword evidence="3" id="KW-0762">Sugar transport</keyword>
<keyword evidence="3" id="KW-0813">Transport</keyword>
<dbReference type="Pfam" id="PF13416">
    <property type="entry name" value="SBP_bac_8"/>
    <property type="match status" value="1"/>
</dbReference>
<feature type="region of interest" description="Disordered" evidence="1">
    <location>
        <begin position="26"/>
        <end position="55"/>
    </location>
</feature>
<feature type="signal peptide" evidence="2">
    <location>
        <begin position="1"/>
        <end position="19"/>
    </location>
</feature>
<dbReference type="PANTHER" id="PTHR43649">
    <property type="entry name" value="ARABINOSE-BINDING PROTEIN-RELATED"/>
    <property type="match status" value="1"/>
</dbReference>
<dbReference type="RefSeq" id="WP_231957196.1">
    <property type="nucleotide sequence ID" value="NZ_BMCN01000002.1"/>
</dbReference>
<dbReference type="InterPro" id="IPR050490">
    <property type="entry name" value="Bact_solute-bd_prot1"/>
</dbReference>
<evidence type="ECO:0000256" key="1">
    <source>
        <dbReference type="SAM" id="MobiDB-lite"/>
    </source>
</evidence>
<dbReference type="Proteomes" id="UP001519348">
    <property type="component" value="Unassembled WGS sequence"/>
</dbReference>
<gene>
    <name evidence="3" type="ORF">J2Z27_002021</name>
</gene>
<dbReference type="Gene3D" id="3.40.190.10">
    <property type="entry name" value="Periplasmic binding protein-like II"/>
    <property type="match status" value="2"/>
</dbReference>
<feature type="chain" id="PRO_5046150693" evidence="2">
    <location>
        <begin position="20"/>
        <end position="451"/>
    </location>
</feature>
<sequence>MNKKFLLGLMLAMFVFVLAACGNSSEESTESEEEASGDEAVETTEDASEDEASGDKTTVTFWHAMNGPHQEAITELTNNFNESQDEFEVVEQNQGDYSTLNQSIMASGVSDDLPTLAQATASNIPDWASNDLIVPLDDLLAGENFDQEVLDDIIPGFLEGVSYQDQMMAVPFAKSVRIMYVNDDILEEYDAEVPASFEDIQALGEEMQAAGDDRFALGLEAGVEMELETMARQNGAEWISDDLSTVDIGEENATEPMQYIVDGIDAGWARTAGEDGFMSGPFGRGDVALYLGSSAGLSHVEPGAEESGISWSTAELPVYGGGEPLTLLAGNDLTVFSSATDEEQEGAAAFMNFLLQPENTAEWAMATGYVPVTNEGINTEVYQTYLEENPNAAAAAAETEYAIASPMFAGSGEYRDAMTQAQDAILIDGAEVTETMQNLQEETTQIIEENN</sequence>
<organism evidence="3 4">
    <name type="scientific">Jeotgalicoccus aerolatus</name>
    <dbReference type="NCBI Taxonomy" id="709510"/>
    <lineage>
        <taxon>Bacteria</taxon>
        <taxon>Bacillati</taxon>
        <taxon>Bacillota</taxon>
        <taxon>Bacilli</taxon>
        <taxon>Bacillales</taxon>
        <taxon>Staphylococcaceae</taxon>
        <taxon>Jeotgalicoccus</taxon>
    </lineage>
</organism>
<accession>A0ABS4HPU3</accession>
<name>A0ABS4HPU3_9STAP</name>
<evidence type="ECO:0000313" key="3">
    <source>
        <dbReference type="EMBL" id="MBP1952940.1"/>
    </source>
</evidence>